<dbReference type="PIRSF" id="PIRSF002741">
    <property type="entry name" value="MppA"/>
    <property type="match status" value="1"/>
</dbReference>
<dbReference type="Gene3D" id="3.40.190.10">
    <property type="entry name" value="Periplasmic binding protein-like II"/>
    <property type="match status" value="1"/>
</dbReference>
<dbReference type="SUPFAM" id="SSF53850">
    <property type="entry name" value="Periplasmic binding protein-like II"/>
    <property type="match status" value="1"/>
</dbReference>
<sequence length="634" mass="72451">MKRSTSNPLRLTFVFGLLLQTLSSLSVAATSVSATPVSTTEPPSNKIVKVHAYALHGQPKYPANFKQLDYVNPNATKGGDIRLMATGTFDTLNPYTLKGTSPYNTPGTFKYGVGELNETLLTGTQHPGISGDEPQTGYGLIAEWIEYPVDLSWVRFHIRPEARFHDGSPITSEDVAFSYHTLTEKGHPQFENKLKAVPSVKVIDQYTVEFTLSGDDRRALPLRVGEMPIISKAFWEGKDFEKTLSEPPLLSGPYRIKSFDWGKYIEFERVKDYWGKDLAVNTGRFNFNTVRLDFYRDLTVAFEAFKAKNFDVYIEYISKNWASGFNFPALNKGEIIKEEIPHQTLAGSQGYFMNTRRELFKDIRVRQALSLLFDFEWTNKNLFYGAYQRSNSYFASTELSQKDLPQGLELTLLNQVKEHLPSELFTKPFKLSITDGSGQIRRQIRQALSLFKQAGWTLHQGKLINRLSGKPFKFEILVRQPSITRVLNPYVKNLSKVGIQANVRVIDPSQYKQRMDEFDFDMTTYVLGQSLTPGHEQRLYFHSSNANVPGSLNLSGVQNPAVDFLVEQIIEADTRETLIAASKALDRVLLWHHYMVPNWHISHHRVAYRSFFQRPANQAKYDLAFDTWWVDKKK</sequence>
<dbReference type="InterPro" id="IPR039424">
    <property type="entry name" value="SBP_5"/>
</dbReference>
<dbReference type="RefSeq" id="WP_386715952.1">
    <property type="nucleotide sequence ID" value="NZ_JBHRSZ010000002.1"/>
</dbReference>
<reference evidence="5" key="1">
    <citation type="journal article" date="2019" name="Int. J. Syst. Evol. Microbiol.">
        <title>The Global Catalogue of Microorganisms (GCM) 10K type strain sequencing project: providing services to taxonomists for standard genome sequencing and annotation.</title>
        <authorList>
            <consortium name="The Broad Institute Genomics Platform"/>
            <consortium name="The Broad Institute Genome Sequencing Center for Infectious Disease"/>
            <person name="Wu L."/>
            <person name="Ma J."/>
        </authorList>
    </citation>
    <scope>NUCLEOTIDE SEQUENCE [LARGE SCALE GENOMIC DNA]</scope>
    <source>
        <strain evidence="5">KCTC 52438</strain>
    </source>
</reference>
<evidence type="ECO:0000313" key="4">
    <source>
        <dbReference type="EMBL" id="MFC3149984.1"/>
    </source>
</evidence>
<dbReference type="Proteomes" id="UP001595476">
    <property type="component" value="Unassembled WGS sequence"/>
</dbReference>
<dbReference type="PANTHER" id="PTHR30290:SF64">
    <property type="entry name" value="ABC TRANSPORTER PERIPLASMIC BINDING PROTEIN"/>
    <property type="match status" value="1"/>
</dbReference>
<gene>
    <name evidence="4" type="ORF">ACFOEK_03000</name>
</gene>
<accession>A0ABV7H7Y5</accession>
<proteinExistence type="predicted"/>
<dbReference type="Pfam" id="PF00496">
    <property type="entry name" value="SBP_bac_5"/>
    <property type="match status" value="1"/>
</dbReference>
<comment type="caution">
    <text evidence="4">The sequence shown here is derived from an EMBL/GenBank/DDBJ whole genome shotgun (WGS) entry which is preliminary data.</text>
</comment>
<feature type="chain" id="PRO_5047459950" evidence="2">
    <location>
        <begin position="29"/>
        <end position="634"/>
    </location>
</feature>
<organism evidence="4 5">
    <name type="scientific">Litoribrevibacter euphylliae</name>
    <dbReference type="NCBI Taxonomy" id="1834034"/>
    <lineage>
        <taxon>Bacteria</taxon>
        <taxon>Pseudomonadati</taxon>
        <taxon>Pseudomonadota</taxon>
        <taxon>Gammaproteobacteria</taxon>
        <taxon>Oceanospirillales</taxon>
        <taxon>Oceanospirillaceae</taxon>
        <taxon>Litoribrevibacter</taxon>
    </lineage>
</organism>
<evidence type="ECO:0000313" key="5">
    <source>
        <dbReference type="Proteomes" id="UP001595476"/>
    </source>
</evidence>
<keyword evidence="1 2" id="KW-0732">Signal</keyword>
<dbReference type="EMBL" id="JBHRSZ010000002">
    <property type="protein sequence ID" value="MFC3149984.1"/>
    <property type="molecule type" value="Genomic_DNA"/>
</dbReference>
<dbReference type="CDD" id="cd08497">
    <property type="entry name" value="MbnE-like"/>
    <property type="match status" value="1"/>
</dbReference>
<feature type="domain" description="Solute-binding protein family 5" evidence="3">
    <location>
        <begin position="147"/>
        <end position="544"/>
    </location>
</feature>
<feature type="signal peptide" evidence="2">
    <location>
        <begin position="1"/>
        <end position="28"/>
    </location>
</feature>
<name>A0ABV7H7Y5_9GAMM</name>
<dbReference type="InterPro" id="IPR030678">
    <property type="entry name" value="Peptide/Ni-bd"/>
</dbReference>
<protein>
    <submittedName>
        <fullName evidence="4">Extracellular solute-binding protein</fullName>
    </submittedName>
</protein>
<keyword evidence="5" id="KW-1185">Reference proteome</keyword>
<dbReference type="PANTHER" id="PTHR30290">
    <property type="entry name" value="PERIPLASMIC BINDING COMPONENT OF ABC TRANSPORTER"/>
    <property type="match status" value="1"/>
</dbReference>
<evidence type="ECO:0000256" key="1">
    <source>
        <dbReference type="ARBA" id="ARBA00022729"/>
    </source>
</evidence>
<dbReference type="Gene3D" id="3.10.105.10">
    <property type="entry name" value="Dipeptide-binding Protein, Domain 3"/>
    <property type="match status" value="1"/>
</dbReference>
<evidence type="ECO:0000259" key="3">
    <source>
        <dbReference type="Pfam" id="PF00496"/>
    </source>
</evidence>
<evidence type="ECO:0000256" key="2">
    <source>
        <dbReference type="SAM" id="SignalP"/>
    </source>
</evidence>
<dbReference type="InterPro" id="IPR000914">
    <property type="entry name" value="SBP_5_dom"/>
</dbReference>